<keyword evidence="3" id="KW-1185">Reference proteome</keyword>
<dbReference type="RefSeq" id="WP_089916138.1">
    <property type="nucleotide sequence ID" value="NZ_BAAAPX010000001.1"/>
</dbReference>
<proteinExistence type="predicted"/>
<reference evidence="2 3" key="1">
    <citation type="submission" date="2020-07" db="EMBL/GenBank/DDBJ databases">
        <title>Sequencing the genomes of 1000 actinobacteria strains.</title>
        <authorList>
            <person name="Klenk H.-P."/>
        </authorList>
    </citation>
    <scope>NUCLEOTIDE SEQUENCE [LARGE SCALE GENOMIC DNA]</scope>
    <source>
        <strain evidence="2 3">DSM 23871</strain>
    </source>
</reference>
<name>A0A852T3E9_9MICO</name>
<feature type="domain" description="MmyB-like transcription regulator ligand binding" evidence="1">
    <location>
        <begin position="17"/>
        <end position="164"/>
    </location>
</feature>
<evidence type="ECO:0000313" key="3">
    <source>
        <dbReference type="Proteomes" id="UP000589620"/>
    </source>
</evidence>
<protein>
    <recommendedName>
        <fullName evidence="1">MmyB-like transcription regulator ligand binding domain-containing protein</fullName>
    </recommendedName>
</protein>
<evidence type="ECO:0000313" key="2">
    <source>
        <dbReference type="EMBL" id="NYD75353.1"/>
    </source>
</evidence>
<dbReference type="Pfam" id="PF17765">
    <property type="entry name" value="MLTR_LBD"/>
    <property type="match status" value="1"/>
</dbReference>
<accession>A0A852T3E9</accession>
<organism evidence="2 3">
    <name type="scientific">Leifsonia soli</name>
    <dbReference type="NCBI Taxonomy" id="582665"/>
    <lineage>
        <taxon>Bacteria</taxon>
        <taxon>Bacillati</taxon>
        <taxon>Actinomycetota</taxon>
        <taxon>Actinomycetes</taxon>
        <taxon>Micrococcales</taxon>
        <taxon>Microbacteriaceae</taxon>
        <taxon>Leifsonia</taxon>
    </lineage>
</organism>
<dbReference type="InterPro" id="IPR041413">
    <property type="entry name" value="MLTR_LBD"/>
</dbReference>
<dbReference type="PANTHER" id="PTHR35010:SF2">
    <property type="entry name" value="BLL4672 PROTEIN"/>
    <property type="match status" value="1"/>
</dbReference>
<dbReference type="Proteomes" id="UP000589620">
    <property type="component" value="Unassembled WGS sequence"/>
</dbReference>
<gene>
    <name evidence="2" type="ORF">BJ963_002872</name>
</gene>
<evidence type="ECO:0000259" key="1">
    <source>
        <dbReference type="Pfam" id="PF17765"/>
    </source>
</evidence>
<dbReference type="Gene3D" id="3.30.450.180">
    <property type="match status" value="1"/>
</dbReference>
<sequence length="182" mass="19887">MYASDGTATDDSTREPLLAFWDSVPALLCDRRLTVLDSTPLARALSPAFVGGVNLARFSFLSPERRADHPRWREMSRVVAGLLRESLDQHDEDRSSQRIIGELSAKSREFSEIWAGPEADPRTSGLIEFEDTAAGDIRTAFNVLRVPGYEDDAIIVFAPVDSASIAGIARLREALSTPPATA</sequence>
<dbReference type="AlphaFoldDB" id="A0A852T3E9"/>
<dbReference type="EMBL" id="JACCBJ010000001">
    <property type="protein sequence ID" value="NYD75353.1"/>
    <property type="molecule type" value="Genomic_DNA"/>
</dbReference>
<dbReference type="PANTHER" id="PTHR35010">
    <property type="entry name" value="BLL4672 PROTEIN-RELATED"/>
    <property type="match status" value="1"/>
</dbReference>
<comment type="caution">
    <text evidence="2">The sequence shown here is derived from an EMBL/GenBank/DDBJ whole genome shotgun (WGS) entry which is preliminary data.</text>
</comment>